<feature type="transmembrane region" description="Helical" evidence="6">
    <location>
        <begin position="48"/>
        <end position="68"/>
    </location>
</feature>
<dbReference type="AlphaFoldDB" id="A0A7C1B3I5"/>
<evidence type="ECO:0000256" key="4">
    <source>
        <dbReference type="ARBA" id="ARBA00022989"/>
    </source>
</evidence>
<feature type="transmembrane region" description="Helical" evidence="6">
    <location>
        <begin position="425"/>
        <end position="445"/>
    </location>
</feature>
<keyword evidence="5 6" id="KW-0472">Membrane</keyword>
<feature type="transmembrane region" description="Helical" evidence="6">
    <location>
        <begin position="109"/>
        <end position="128"/>
    </location>
</feature>
<name>A0A7C1B3I5_UNCW3</name>
<evidence type="ECO:0000256" key="3">
    <source>
        <dbReference type="ARBA" id="ARBA00022692"/>
    </source>
</evidence>
<reference evidence="7" key="1">
    <citation type="journal article" date="2020" name="mSystems">
        <title>Genome- and Community-Level Interaction Insights into Carbon Utilization and Element Cycling Functions of Hydrothermarchaeota in Hydrothermal Sediment.</title>
        <authorList>
            <person name="Zhou Z."/>
            <person name="Liu Y."/>
            <person name="Xu W."/>
            <person name="Pan J."/>
            <person name="Luo Z.H."/>
            <person name="Li M."/>
        </authorList>
    </citation>
    <scope>NUCLEOTIDE SEQUENCE [LARGE SCALE GENOMIC DNA]</scope>
    <source>
        <strain evidence="7">HyVt-237</strain>
    </source>
</reference>
<evidence type="ECO:0000256" key="5">
    <source>
        <dbReference type="ARBA" id="ARBA00023136"/>
    </source>
</evidence>
<gene>
    <name evidence="7" type="ORF">ENG67_02595</name>
</gene>
<dbReference type="PANTHER" id="PTHR31645:SF0">
    <property type="entry name" value="OLIGOPEPTIDE TRANSPORTER YGL114W-RELATED"/>
    <property type="match status" value="1"/>
</dbReference>
<feature type="transmembrane region" description="Helical" evidence="6">
    <location>
        <begin position="80"/>
        <end position="103"/>
    </location>
</feature>
<feature type="transmembrane region" description="Helical" evidence="6">
    <location>
        <begin position="164"/>
        <end position="181"/>
    </location>
</feature>
<feature type="transmembrane region" description="Helical" evidence="6">
    <location>
        <begin position="193"/>
        <end position="217"/>
    </location>
</feature>
<dbReference type="GO" id="GO:0016020">
    <property type="term" value="C:membrane"/>
    <property type="evidence" value="ECO:0007669"/>
    <property type="project" value="UniProtKB-SubCell"/>
</dbReference>
<feature type="transmembrane region" description="Helical" evidence="6">
    <location>
        <begin position="569"/>
        <end position="586"/>
    </location>
</feature>
<evidence type="ECO:0000256" key="1">
    <source>
        <dbReference type="ARBA" id="ARBA00004141"/>
    </source>
</evidence>
<feature type="transmembrane region" description="Helical" evidence="6">
    <location>
        <begin position="20"/>
        <end position="42"/>
    </location>
</feature>
<accession>A0A7C1B3I5</accession>
<feature type="transmembrane region" description="Helical" evidence="6">
    <location>
        <begin position="505"/>
        <end position="525"/>
    </location>
</feature>
<evidence type="ECO:0000256" key="6">
    <source>
        <dbReference type="SAM" id="Phobius"/>
    </source>
</evidence>
<keyword evidence="4 6" id="KW-1133">Transmembrane helix</keyword>
<evidence type="ECO:0000313" key="7">
    <source>
        <dbReference type="EMBL" id="HDM90079.1"/>
    </source>
</evidence>
<feature type="transmembrane region" description="Helical" evidence="6">
    <location>
        <begin position="360"/>
        <end position="380"/>
    </location>
</feature>
<feature type="transmembrane region" description="Helical" evidence="6">
    <location>
        <begin position="224"/>
        <end position="243"/>
    </location>
</feature>
<organism evidence="7">
    <name type="scientific">candidate division WOR-3 bacterium</name>
    <dbReference type="NCBI Taxonomy" id="2052148"/>
    <lineage>
        <taxon>Bacteria</taxon>
        <taxon>Bacteria division WOR-3</taxon>
    </lineage>
</organism>
<comment type="caution">
    <text evidence="7">The sequence shown here is derived from an EMBL/GenBank/DDBJ whole genome shotgun (WGS) entry which is preliminary data.</text>
</comment>
<sequence>MWARGSIKCRGQKERLLRELTPRAILLGLILAVVFGAANAYLGLKAGMTVSASIPAAVVSTAILRGLLKRGNILENNIVQTIASAGESLAAGVIFTVPALILLGLSPSIFYIFLLSLTGGILGILFLVPFRKHLIEEEHENLPYPEGTACAEVLQAGEEGGKKAAFVFSGLGVGALFKFLTSGMKLWEGVPSLFVGGLRTLLGVDLSPALLGVGYILGLRIASLVLSGGLLGWFGLIPLVSFLKGIPVNSIDDVYGIWSHYIRYIGAGAVLAGGVVSFFRGTPTFFRALRSLRIERSGETRDLPMRYVIFGVFIVFVLLVFVPLFRIGAMGALFTLLFALLFVAVSARIVGIVGSSSNPVSGMTIATLLVVSFIFARTGLRGERGMVAALTLGAVVCIAACIAGDTSQDLKTGFLVGATPWKQQVTEFLGVGVSALFVGWTLFLLHKAYVIGSPGLSAPQATLMSLVVKGVMEGTMPWYLVGTGVFIALSIELLGIHSLPVAVGLYLPLELSTPIFLGGILASFGGKRENGILYASGLVAGDALVGILIALLIVLGVHIPALRTPSKSLAVAALLVLALSVLYVAGKFRKKY</sequence>
<feature type="transmembrane region" description="Helical" evidence="6">
    <location>
        <begin position="532"/>
        <end position="557"/>
    </location>
</feature>
<feature type="transmembrane region" description="Helical" evidence="6">
    <location>
        <begin position="331"/>
        <end position="353"/>
    </location>
</feature>
<dbReference type="InterPro" id="IPR004813">
    <property type="entry name" value="OPT"/>
</dbReference>
<dbReference type="InterPro" id="IPR004814">
    <property type="entry name" value="Oligopep_transpt"/>
</dbReference>
<feature type="transmembrane region" description="Helical" evidence="6">
    <location>
        <begin position="263"/>
        <end position="286"/>
    </location>
</feature>
<comment type="subcellular location">
    <subcellularLocation>
        <location evidence="1">Membrane</location>
        <topology evidence="1">Multi-pass membrane protein</topology>
    </subcellularLocation>
</comment>
<proteinExistence type="predicted"/>
<dbReference type="Proteomes" id="UP000885931">
    <property type="component" value="Unassembled WGS sequence"/>
</dbReference>
<dbReference type="Pfam" id="PF03169">
    <property type="entry name" value="OPT"/>
    <property type="match status" value="1"/>
</dbReference>
<keyword evidence="2" id="KW-0813">Transport</keyword>
<dbReference type="PANTHER" id="PTHR31645">
    <property type="entry name" value="OLIGOPEPTIDE TRANSPORTER YGL114W-RELATED"/>
    <property type="match status" value="1"/>
</dbReference>
<dbReference type="InterPro" id="IPR045035">
    <property type="entry name" value="YSL-like"/>
</dbReference>
<feature type="transmembrane region" description="Helical" evidence="6">
    <location>
        <begin position="478"/>
        <end position="499"/>
    </location>
</feature>
<dbReference type="NCBIfam" id="TIGR00733">
    <property type="entry name" value="OPT family oligopeptide transporter"/>
    <property type="match status" value="1"/>
</dbReference>
<dbReference type="NCBIfam" id="TIGR00728">
    <property type="entry name" value="OPT_sfam"/>
    <property type="match status" value="1"/>
</dbReference>
<keyword evidence="3 6" id="KW-0812">Transmembrane</keyword>
<dbReference type="GO" id="GO:0035673">
    <property type="term" value="F:oligopeptide transmembrane transporter activity"/>
    <property type="evidence" value="ECO:0007669"/>
    <property type="project" value="InterPro"/>
</dbReference>
<feature type="transmembrane region" description="Helical" evidence="6">
    <location>
        <begin position="307"/>
        <end position="325"/>
    </location>
</feature>
<feature type="transmembrane region" description="Helical" evidence="6">
    <location>
        <begin position="386"/>
        <end position="404"/>
    </location>
</feature>
<feature type="transmembrane region" description="Helical" evidence="6">
    <location>
        <begin position="451"/>
        <end position="471"/>
    </location>
</feature>
<protein>
    <submittedName>
        <fullName evidence="7">Oligopeptide transporter, OPT family</fullName>
    </submittedName>
</protein>
<dbReference type="EMBL" id="DRBW01000098">
    <property type="protein sequence ID" value="HDM90079.1"/>
    <property type="molecule type" value="Genomic_DNA"/>
</dbReference>
<evidence type="ECO:0000256" key="2">
    <source>
        <dbReference type="ARBA" id="ARBA00022448"/>
    </source>
</evidence>